<sequence length="187" mass="21129">MPALESSIFNAIQCDLTQYSNFVETGTFLGETIYSVEPFFNKLYTIEVKEEFYRNHIEKYKGDKIKFYLGDSGKVLGDIIPEISGKTIFFLDGHYSAGITGTGEKHVPLYEELTHIMTLFKEDAVIIIDDLTMFGRGPNTTGTSCDWEDISIKGVINLVTPRLTNRYTLPSSQAKNDRLILHLKALD</sequence>
<dbReference type="Gene3D" id="3.40.50.150">
    <property type="entry name" value="Vaccinia Virus protein VP39"/>
    <property type="match status" value="1"/>
</dbReference>
<evidence type="ECO:0008006" key="2">
    <source>
        <dbReference type="Google" id="ProtNLM"/>
    </source>
</evidence>
<accession>A0A6C0FCP0</accession>
<dbReference type="EMBL" id="MN738834">
    <property type="protein sequence ID" value="QHT38784.1"/>
    <property type="molecule type" value="Genomic_DNA"/>
</dbReference>
<dbReference type="InterPro" id="IPR029063">
    <property type="entry name" value="SAM-dependent_MTases_sf"/>
</dbReference>
<protein>
    <recommendedName>
        <fullName evidence="2">Methyltransferase</fullName>
    </recommendedName>
</protein>
<proteinExistence type="predicted"/>
<evidence type="ECO:0000313" key="1">
    <source>
        <dbReference type="EMBL" id="QHT38784.1"/>
    </source>
</evidence>
<organism evidence="1">
    <name type="scientific">viral metagenome</name>
    <dbReference type="NCBI Taxonomy" id="1070528"/>
    <lineage>
        <taxon>unclassified sequences</taxon>
        <taxon>metagenomes</taxon>
        <taxon>organismal metagenomes</taxon>
    </lineage>
</organism>
<dbReference type="AlphaFoldDB" id="A0A6C0FCP0"/>
<reference evidence="1" key="1">
    <citation type="journal article" date="2020" name="Nature">
        <title>Giant virus diversity and host interactions through global metagenomics.</title>
        <authorList>
            <person name="Schulz F."/>
            <person name="Roux S."/>
            <person name="Paez-Espino D."/>
            <person name="Jungbluth S."/>
            <person name="Walsh D.A."/>
            <person name="Denef V.J."/>
            <person name="McMahon K.D."/>
            <person name="Konstantinidis K.T."/>
            <person name="Eloe-Fadrosh E.A."/>
            <person name="Kyrpides N.C."/>
            <person name="Woyke T."/>
        </authorList>
    </citation>
    <scope>NUCLEOTIDE SEQUENCE</scope>
    <source>
        <strain evidence="1">GVMAG-S-ERX556106-38</strain>
    </source>
</reference>
<name>A0A6C0FCP0_9ZZZZ</name>